<keyword evidence="3" id="KW-1185">Reference proteome</keyword>
<sequence length="359" mass="38247">MHTPSLISSDGSSSRHSSTCCCGRHHDSLYRAPTKASSCSDESTATDSQPKKIRYGGRGGAGSRARVIRAQRSSPSPSIVEDGQYTFTSIQLESQTSDLTAIWVRQSASPSDSCDVPTETAPSPAIPTSSLAGRRGANKILAPLILSAPASQTVPTLNTPMSAMSTTTGSTATDSEFAPTPRSPYFYFDDAFDSRSVAAERPLPSQTSSSSISRSLKRLASRTQGLRDLFLKPPSMPPTPTSPTHPASSSQLSAAPPVPPLPSALRPSSQASQASGVSSEWYDPPESPTLPEPSDLPSSPIVIELPHRARSASVVTVKGPTRALKHKGDRKRKHREQPRAHGEWNRDDLAEVIVSLRML</sequence>
<evidence type="ECO:0000256" key="1">
    <source>
        <dbReference type="SAM" id="MobiDB-lite"/>
    </source>
</evidence>
<feature type="compositionally biased region" description="Low complexity" evidence="1">
    <location>
        <begin position="159"/>
        <end position="175"/>
    </location>
</feature>
<feature type="region of interest" description="Disordered" evidence="1">
    <location>
        <begin position="1"/>
        <end position="20"/>
    </location>
</feature>
<feature type="compositionally biased region" description="Low complexity" evidence="1">
    <location>
        <begin position="203"/>
        <end position="214"/>
    </location>
</feature>
<feature type="region of interest" description="Disordered" evidence="1">
    <location>
        <begin position="199"/>
        <end position="343"/>
    </location>
</feature>
<proteinExistence type="predicted"/>
<dbReference type="AlphaFoldDB" id="A0AAD6SJY8"/>
<feature type="compositionally biased region" description="Polar residues" evidence="1">
    <location>
        <begin position="35"/>
        <end position="48"/>
    </location>
</feature>
<feature type="compositionally biased region" description="Low complexity" evidence="1">
    <location>
        <begin position="1"/>
        <end position="18"/>
    </location>
</feature>
<feature type="compositionally biased region" description="Pro residues" evidence="1">
    <location>
        <begin position="234"/>
        <end position="243"/>
    </location>
</feature>
<dbReference type="Proteomes" id="UP001218188">
    <property type="component" value="Unassembled WGS sequence"/>
</dbReference>
<feature type="compositionally biased region" description="Low complexity" evidence="1">
    <location>
        <begin position="263"/>
        <end position="279"/>
    </location>
</feature>
<feature type="region of interest" description="Disordered" evidence="1">
    <location>
        <begin position="32"/>
        <end position="64"/>
    </location>
</feature>
<protein>
    <submittedName>
        <fullName evidence="2">Uncharacterized protein</fullName>
    </submittedName>
</protein>
<organism evidence="2 3">
    <name type="scientific">Mycena alexandri</name>
    <dbReference type="NCBI Taxonomy" id="1745969"/>
    <lineage>
        <taxon>Eukaryota</taxon>
        <taxon>Fungi</taxon>
        <taxon>Dikarya</taxon>
        <taxon>Basidiomycota</taxon>
        <taxon>Agaricomycotina</taxon>
        <taxon>Agaricomycetes</taxon>
        <taxon>Agaricomycetidae</taxon>
        <taxon>Agaricales</taxon>
        <taxon>Marasmiineae</taxon>
        <taxon>Mycenaceae</taxon>
        <taxon>Mycena</taxon>
    </lineage>
</organism>
<comment type="caution">
    <text evidence="2">The sequence shown here is derived from an EMBL/GenBank/DDBJ whole genome shotgun (WGS) entry which is preliminary data.</text>
</comment>
<accession>A0AAD6SJY8</accession>
<gene>
    <name evidence="2" type="ORF">C8F04DRAFT_49307</name>
</gene>
<feature type="region of interest" description="Disordered" evidence="1">
    <location>
        <begin position="157"/>
        <end position="180"/>
    </location>
</feature>
<evidence type="ECO:0000313" key="2">
    <source>
        <dbReference type="EMBL" id="KAJ7028815.1"/>
    </source>
</evidence>
<evidence type="ECO:0000313" key="3">
    <source>
        <dbReference type="Proteomes" id="UP001218188"/>
    </source>
</evidence>
<name>A0AAD6SJY8_9AGAR</name>
<feature type="compositionally biased region" description="Low complexity" evidence="1">
    <location>
        <begin position="244"/>
        <end position="255"/>
    </location>
</feature>
<dbReference type="EMBL" id="JARJCM010000108">
    <property type="protein sequence ID" value="KAJ7028815.1"/>
    <property type="molecule type" value="Genomic_DNA"/>
</dbReference>
<feature type="region of interest" description="Disordered" evidence="1">
    <location>
        <begin position="110"/>
        <end position="132"/>
    </location>
</feature>
<feature type="compositionally biased region" description="Basic residues" evidence="1">
    <location>
        <begin position="323"/>
        <end position="336"/>
    </location>
</feature>
<reference evidence="2" key="1">
    <citation type="submission" date="2023-03" db="EMBL/GenBank/DDBJ databases">
        <title>Massive genome expansion in bonnet fungi (Mycena s.s.) driven by repeated elements and novel gene families across ecological guilds.</title>
        <authorList>
            <consortium name="Lawrence Berkeley National Laboratory"/>
            <person name="Harder C.B."/>
            <person name="Miyauchi S."/>
            <person name="Viragh M."/>
            <person name="Kuo A."/>
            <person name="Thoen E."/>
            <person name="Andreopoulos B."/>
            <person name="Lu D."/>
            <person name="Skrede I."/>
            <person name="Drula E."/>
            <person name="Henrissat B."/>
            <person name="Morin E."/>
            <person name="Kohler A."/>
            <person name="Barry K."/>
            <person name="LaButti K."/>
            <person name="Morin E."/>
            <person name="Salamov A."/>
            <person name="Lipzen A."/>
            <person name="Mereny Z."/>
            <person name="Hegedus B."/>
            <person name="Baldrian P."/>
            <person name="Stursova M."/>
            <person name="Weitz H."/>
            <person name="Taylor A."/>
            <person name="Grigoriev I.V."/>
            <person name="Nagy L.G."/>
            <person name="Martin F."/>
            <person name="Kauserud H."/>
        </authorList>
    </citation>
    <scope>NUCLEOTIDE SEQUENCE</scope>
    <source>
        <strain evidence="2">CBHHK200</strain>
    </source>
</reference>